<sequence>MAFTTSNFEQWQGWEMNRFIAASTSTPGDLILSDVTDSNVLRHMMQIGNANGAKKKVSLLDDDDDDNTSSSDSSLAPKHGVERPSFMLDGVYLPPPVLQRNVNRTSSKL</sequence>
<dbReference type="Proteomes" id="UP001153069">
    <property type="component" value="Unassembled WGS sequence"/>
</dbReference>
<evidence type="ECO:0000256" key="1">
    <source>
        <dbReference type="SAM" id="MobiDB-lite"/>
    </source>
</evidence>
<evidence type="ECO:0000313" key="2">
    <source>
        <dbReference type="EMBL" id="CAB9514545.1"/>
    </source>
</evidence>
<feature type="region of interest" description="Disordered" evidence="1">
    <location>
        <begin position="52"/>
        <end position="92"/>
    </location>
</feature>
<reference evidence="2" key="1">
    <citation type="submission" date="2020-06" db="EMBL/GenBank/DDBJ databases">
        <authorList>
            <consortium name="Plant Systems Biology data submission"/>
        </authorList>
    </citation>
    <scope>NUCLEOTIDE SEQUENCE</scope>
    <source>
        <strain evidence="2">D6</strain>
    </source>
</reference>
<dbReference type="AlphaFoldDB" id="A0A9N8E632"/>
<dbReference type="EMBL" id="CAICTM010000659">
    <property type="protein sequence ID" value="CAB9514545.1"/>
    <property type="molecule type" value="Genomic_DNA"/>
</dbReference>
<protein>
    <submittedName>
        <fullName evidence="2">Uncharacterized protein</fullName>
    </submittedName>
</protein>
<comment type="caution">
    <text evidence="2">The sequence shown here is derived from an EMBL/GenBank/DDBJ whole genome shotgun (WGS) entry which is preliminary data.</text>
</comment>
<keyword evidence="3" id="KW-1185">Reference proteome</keyword>
<proteinExistence type="predicted"/>
<evidence type="ECO:0000313" key="3">
    <source>
        <dbReference type="Proteomes" id="UP001153069"/>
    </source>
</evidence>
<gene>
    <name evidence="2" type="ORF">SEMRO_660_G183010.1</name>
</gene>
<organism evidence="2 3">
    <name type="scientific">Seminavis robusta</name>
    <dbReference type="NCBI Taxonomy" id="568900"/>
    <lineage>
        <taxon>Eukaryota</taxon>
        <taxon>Sar</taxon>
        <taxon>Stramenopiles</taxon>
        <taxon>Ochrophyta</taxon>
        <taxon>Bacillariophyta</taxon>
        <taxon>Bacillariophyceae</taxon>
        <taxon>Bacillariophycidae</taxon>
        <taxon>Naviculales</taxon>
        <taxon>Naviculaceae</taxon>
        <taxon>Seminavis</taxon>
    </lineage>
</organism>
<accession>A0A9N8E632</accession>
<name>A0A9N8E632_9STRA</name>